<dbReference type="GO" id="GO:0035091">
    <property type="term" value="F:phosphatidylinositol binding"/>
    <property type="evidence" value="ECO:0007669"/>
    <property type="project" value="TreeGrafter"/>
</dbReference>
<dbReference type="HOGENOM" id="CLU_279664_0_0_1"/>
<protein>
    <recommendedName>
        <fullName evidence="6">PX domain-containing protein</fullName>
    </recommendedName>
</protein>
<gene>
    <name evidence="4" type="primary">Mo05517</name>
    <name evidence="4" type="ORF">E5Q_05517</name>
</gene>
<dbReference type="Pfam" id="PF12825">
    <property type="entry name" value="DUF3818"/>
    <property type="match status" value="1"/>
</dbReference>
<dbReference type="STRING" id="764103.G7E7L9"/>
<dbReference type="PANTHER" id="PTHR47185:SF1">
    <property type="entry name" value="PX DOMAIN-CONTAINING PROTEIN YPR097W"/>
    <property type="match status" value="1"/>
</dbReference>
<reference evidence="4 5" key="2">
    <citation type="journal article" date="2012" name="Open Biol.">
        <title>Characteristics of nucleosomes and linker DNA regions on the genome of the basidiomycete Mixia osmundae revealed by mono- and dinucleosome mapping.</title>
        <authorList>
            <person name="Nishida H."/>
            <person name="Kondo S."/>
            <person name="Matsumoto T."/>
            <person name="Suzuki Y."/>
            <person name="Yoshikawa H."/>
            <person name="Taylor T.D."/>
            <person name="Sugiyama J."/>
        </authorList>
    </citation>
    <scope>NUCLEOTIDE SEQUENCE [LARGE SCALE GENOMIC DNA]</scope>
    <source>
        <strain evidence="5">CBS 9802 / IAM 14324 / JCM 22182 / KY 12970</strain>
    </source>
</reference>
<feature type="compositionally biased region" description="Gly residues" evidence="1">
    <location>
        <begin position="1053"/>
        <end position="1064"/>
    </location>
</feature>
<dbReference type="OMA" id="CEADIML"/>
<dbReference type="Pfam" id="PF12828">
    <property type="entry name" value="PXB"/>
    <property type="match status" value="1"/>
</dbReference>
<evidence type="ECO:0000259" key="2">
    <source>
        <dbReference type="Pfam" id="PF12825"/>
    </source>
</evidence>
<dbReference type="eggNOG" id="KOG2273">
    <property type="taxonomic scope" value="Eukaryota"/>
</dbReference>
<feature type="region of interest" description="Disordered" evidence="1">
    <location>
        <begin position="1042"/>
        <end position="1105"/>
    </location>
</feature>
<organism evidence="4 5">
    <name type="scientific">Mixia osmundae (strain CBS 9802 / IAM 14324 / JCM 22182 / KY 12970)</name>
    <dbReference type="NCBI Taxonomy" id="764103"/>
    <lineage>
        <taxon>Eukaryota</taxon>
        <taxon>Fungi</taxon>
        <taxon>Dikarya</taxon>
        <taxon>Basidiomycota</taxon>
        <taxon>Pucciniomycotina</taxon>
        <taxon>Mixiomycetes</taxon>
        <taxon>Mixiales</taxon>
        <taxon>Mixiaceae</taxon>
        <taxon>Mixia</taxon>
    </lineage>
</organism>
<evidence type="ECO:0000259" key="3">
    <source>
        <dbReference type="Pfam" id="PF12828"/>
    </source>
</evidence>
<feature type="domain" description="PX-associated" evidence="3">
    <location>
        <begin position="219"/>
        <end position="367"/>
    </location>
</feature>
<dbReference type="Proteomes" id="UP000009131">
    <property type="component" value="Unassembled WGS sequence"/>
</dbReference>
<accession>G7E7L9</accession>
<sequence>MPAPARFPDGSINYAVILRSDSYNDDGDTSSSFSSEEERPVSKSSPKKKPTARKLNGVSPKKSPAKSKTKAPAAVYDTPSEGPSDDEAGPSEPRSPSPEPEPVVSTPKSGKKAVRSARKEDRIDAPRERKAAKRNVKANKGKTNKTKLAPAIAPVVPNGKHDDDSDDDSSDRSSAVETEALSERSLAVTSTKSSKSRASGFFTRDIKVDKQADQRSSVTSLTRVERHYLAKALCDLQMQREFSALSQVGELALYGAPFADHATGPLSKPKSAKKGLLGFGGGAKKDDVDLQNWDVPLDPPILRYLFWRFLYHFPALREAKASYWYGQIQPFFDGFAEKTFSTTSERSELTKRRILSFGLTRILGTYFSTCVTALGDVAPARPDTTLMRKVDLLFPGTMDEMVLTLYGSREKEPGFGYNAWVAIPESKDGYGAKQAFVLSTRLTVTPGTPLFFVSRTWAEFKTFSRDLEMLNDDDRLNIPVLPMGRSFRDAPDRLTLQRYIRTAVIALSNPSPSVKKSPRLQKARTRLEQFLLDKPMDVSERRRREYITNSDRDDRRLTEQRDLWLSYGKRARKLRTTYNMYRDALISANELQRSFDLLYKHSKITQLPPVYRETEEFVRIWAAYLLHYLFVSSPNAAELCHLLKSFHDLIPYALIKGFLRIANPTLMIKALVNFILGQPFGQTSLFQRIFSIVCNSDIKTRTKDIEQLRRRIGQDQISNILRDYVNQTDELREESRKISQETGQDIVYIILKNNNLDDAKLHQVKAWRDAFAYMRWTSADVSTELRASRTDEEALANKYKELKKLLRAYSTRRDRQKVVDIVMESNTATMLKSSISVFYGAIYKIAQAANLADRLGDLQAFITDLLATAMQSKKPSIAAFIKLAQRHEQSLYFFLHELHHNGGDLTKPIIAWSRGGLNFIKNGIPESPGGSGGKGQRRYGVDVDGLLEGVSSRGQAKILAEVQSVALYTKQKKCEADIMLRCDLLEAYEGIKLNAADLYSTLVSEDRDVAAYSARVGRKSTRDEYQVDWAWFAHSDLLNNPGGKIKTRSSGSSSGGSSRGGSGGPSPAKRRVLPPGEDDSDDDTYAAHPTASLPPPPPLFETSKLLPPYLDSLTAVLKAARNADIK</sequence>
<name>G7E7L9_MIXOS</name>
<dbReference type="InterPro" id="IPR047168">
    <property type="entry name" value="LEC1-like"/>
</dbReference>
<keyword evidence="5" id="KW-1185">Reference proteome</keyword>
<dbReference type="EMBL" id="BABT02000165">
    <property type="protein sequence ID" value="GAA98829.1"/>
    <property type="molecule type" value="Genomic_DNA"/>
</dbReference>
<evidence type="ECO:0008006" key="6">
    <source>
        <dbReference type="Google" id="ProtNLM"/>
    </source>
</evidence>
<proteinExistence type="predicted"/>
<feature type="region of interest" description="Disordered" evidence="1">
    <location>
        <begin position="20"/>
        <end position="194"/>
    </location>
</feature>
<dbReference type="PANTHER" id="PTHR47185">
    <property type="entry name" value="PX DOMAIN-CONTAINING PROTEIN YPR097W"/>
    <property type="match status" value="1"/>
</dbReference>
<dbReference type="InParanoid" id="G7E7L9"/>
<feature type="compositionally biased region" description="Basic and acidic residues" evidence="1">
    <location>
        <begin position="117"/>
        <end position="129"/>
    </location>
</feature>
<reference evidence="4 5" key="1">
    <citation type="journal article" date="2011" name="J. Gen. Appl. Microbiol.">
        <title>Draft genome sequencing of the enigmatic basidiomycete Mixia osmundae.</title>
        <authorList>
            <person name="Nishida H."/>
            <person name="Nagatsuka Y."/>
            <person name="Sugiyama J."/>
        </authorList>
    </citation>
    <scope>NUCLEOTIDE SEQUENCE [LARGE SCALE GENOMIC DNA]</scope>
    <source>
        <strain evidence="5">CBS 9802 / IAM 14324 / JCM 22182 / KY 12970</strain>
    </source>
</reference>
<dbReference type="AlphaFoldDB" id="G7E7L9"/>
<dbReference type="InterPro" id="IPR024554">
    <property type="entry name" value="LEC1-like_C"/>
</dbReference>
<dbReference type="InterPro" id="IPR024555">
    <property type="entry name" value="PX-associated"/>
</dbReference>
<dbReference type="OrthoDB" id="2414662at2759"/>
<feature type="domain" description="PX" evidence="2">
    <location>
        <begin position="591"/>
        <end position="921"/>
    </location>
</feature>
<evidence type="ECO:0000313" key="5">
    <source>
        <dbReference type="Proteomes" id="UP000009131"/>
    </source>
</evidence>
<evidence type="ECO:0000256" key="1">
    <source>
        <dbReference type="SAM" id="MobiDB-lite"/>
    </source>
</evidence>
<comment type="caution">
    <text evidence="4">The sequence shown here is derived from an EMBL/GenBank/DDBJ whole genome shotgun (WGS) entry which is preliminary data.</text>
</comment>
<dbReference type="RefSeq" id="XP_014567001.1">
    <property type="nucleotide sequence ID" value="XM_014711515.1"/>
</dbReference>
<evidence type="ECO:0000313" key="4">
    <source>
        <dbReference type="EMBL" id="GAA98829.1"/>
    </source>
</evidence>
<feature type="compositionally biased region" description="Basic residues" evidence="1">
    <location>
        <begin position="130"/>
        <end position="145"/>
    </location>
</feature>